<accession>A0A059KJA7</accession>
<dbReference type="Proteomes" id="UP000026714">
    <property type="component" value="Unassembled WGS sequence"/>
</dbReference>
<dbReference type="EMBL" id="AZRA01000079">
    <property type="protein sequence ID" value="KDB51460.1"/>
    <property type="molecule type" value="Genomic_DNA"/>
</dbReference>
<keyword evidence="2" id="KW-1185">Reference proteome</keyword>
<evidence type="ECO:0000313" key="2">
    <source>
        <dbReference type="Proteomes" id="UP000026714"/>
    </source>
</evidence>
<name>A0A059KJA7_9BURK</name>
<organism evidence="1 2">
    <name type="scientific">Sphaerotilus natans subsp. natans DSM 6575</name>
    <dbReference type="NCBI Taxonomy" id="1286631"/>
    <lineage>
        <taxon>Bacteria</taxon>
        <taxon>Pseudomonadati</taxon>
        <taxon>Pseudomonadota</taxon>
        <taxon>Betaproteobacteria</taxon>
        <taxon>Burkholderiales</taxon>
        <taxon>Sphaerotilaceae</taxon>
        <taxon>Sphaerotilus</taxon>
    </lineage>
</organism>
<dbReference type="AlphaFoldDB" id="A0A059KJA7"/>
<sequence length="37" mass="4113">MSAYGAQCVVFMADRVFLKFSRNGRHPAFVCSLANMS</sequence>
<protein>
    <submittedName>
        <fullName evidence="1">Uncharacterized protein</fullName>
    </submittedName>
</protein>
<reference evidence="1 2" key="1">
    <citation type="journal article" date="2014" name="FEMS Microbiol. Ecol.">
        <title>Sphaerotilus natans encrusted with nanoball-shaped Fe(III) oxide minerals formed by nitrate-reducing mixotrophic Fe(II) oxidation.</title>
        <authorList>
            <person name="Park S."/>
            <person name="Kim D.H."/>
            <person name="Lee J.H."/>
            <person name="Hur H.G."/>
        </authorList>
    </citation>
    <scope>NUCLEOTIDE SEQUENCE [LARGE SCALE GENOMIC DNA]</scope>
    <source>
        <strain evidence="1 2">DSM 6575</strain>
    </source>
</reference>
<comment type="caution">
    <text evidence="1">The sequence shown here is derived from an EMBL/GenBank/DDBJ whole genome shotgun (WGS) entry which is preliminary data.</text>
</comment>
<gene>
    <name evidence="1" type="ORF">X805_29800</name>
</gene>
<evidence type="ECO:0000313" key="1">
    <source>
        <dbReference type="EMBL" id="KDB51460.1"/>
    </source>
</evidence>
<proteinExistence type="predicted"/>